<comment type="caution">
    <text evidence="2">The sequence shown here is derived from an EMBL/GenBank/DDBJ whole genome shotgun (WGS) entry which is preliminary data.</text>
</comment>
<evidence type="ECO:0000256" key="1">
    <source>
        <dbReference type="SAM" id="MobiDB-lite"/>
    </source>
</evidence>
<evidence type="ECO:0000313" key="3">
    <source>
        <dbReference type="Proteomes" id="UP000265520"/>
    </source>
</evidence>
<name>A0A392QMB0_9FABA</name>
<dbReference type="AlphaFoldDB" id="A0A392QMB0"/>
<protein>
    <submittedName>
        <fullName evidence="2">Uncharacterized protein</fullName>
    </submittedName>
</protein>
<organism evidence="2 3">
    <name type="scientific">Trifolium medium</name>
    <dbReference type="NCBI Taxonomy" id="97028"/>
    <lineage>
        <taxon>Eukaryota</taxon>
        <taxon>Viridiplantae</taxon>
        <taxon>Streptophyta</taxon>
        <taxon>Embryophyta</taxon>
        <taxon>Tracheophyta</taxon>
        <taxon>Spermatophyta</taxon>
        <taxon>Magnoliopsida</taxon>
        <taxon>eudicotyledons</taxon>
        <taxon>Gunneridae</taxon>
        <taxon>Pentapetalae</taxon>
        <taxon>rosids</taxon>
        <taxon>fabids</taxon>
        <taxon>Fabales</taxon>
        <taxon>Fabaceae</taxon>
        <taxon>Papilionoideae</taxon>
        <taxon>50 kb inversion clade</taxon>
        <taxon>NPAAA clade</taxon>
        <taxon>Hologalegina</taxon>
        <taxon>IRL clade</taxon>
        <taxon>Trifolieae</taxon>
        <taxon>Trifolium</taxon>
    </lineage>
</organism>
<feature type="region of interest" description="Disordered" evidence="1">
    <location>
        <begin position="19"/>
        <end position="49"/>
    </location>
</feature>
<sequence>MFTKETSIFDVLSIVGKTRKTEQDPPCSNPTPAASGKVIKKGIPGEARE</sequence>
<accession>A0A392QMB0</accession>
<proteinExistence type="predicted"/>
<dbReference type="Proteomes" id="UP000265520">
    <property type="component" value="Unassembled WGS sequence"/>
</dbReference>
<keyword evidence="3" id="KW-1185">Reference proteome</keyword>
<dbReference type="EMBL" id="LXQA010144678">
    <property type="protein sequence ID" value="MCI24992.1"/>
    <property type="molecule type" value="Genomic_DNA"/>
</dbReference>
<reference evidence="2 3" key="1">
    <citation type="journal article" date="2018" name="Front. Plant Sci.">
        <title>Red Clover (Trifolium pratense) and Zigzag Clover (T. medium) - A Picture of Genomic Similarities and Differences.</title>
        <authorList>
            <person name="Dluhosova J."/>
            <person name="Istvanek J."/>
            <person name="Nedelnik J."/>
            <person name="Repkova J."/>
        </authorList>
    </citation>
    <scope>NUCLEOTIDE SEQUENCE [LARGE SCALE GENOMIC DNA]</scope>
    <source>
        <strain evidence="3">cv. 10/8</strain>
        <tissue evidence="2">Leaf</tissue>
    </source>
</reference>
<evidence type="ECO:0000313" key="2">
    <source>
        <dbReference type="EMBL" id="MCI24992.1"/>
    </source>
</evidence>